<reference evidence="2" key="1">
    <citation type="submission" date="2022-12" db="EMBL/GenBank/DDBJ databases">
        <title>Reclassification of two methanogenic archaea species isolated from the Kolyma lowland permafrost.</title>
        <authorList>
            <person name="Trubitsyn V.E."/>
            <person name="Rivkina E.M."/>
            <person name="Shcherbakova V.A."/>
        </authorList>
    </citation>
    <scope>NUCLEOTIDE SEQUENCE</scope>
    <source>
        <strain evidence="1">M2</strain>
        <strain evidence="2">MK4</strain>
    </source>
</reference>
<dbReference type="Proteomes" id="UP001068021">
    <property type="component" value="Unassembled WGS sequence"/>
</dbReference>
<evidence type="ECO:0000313" key="2">
    <source>
        <dbReference type="EMBL" id="MCZ3374083.1"/>
    </source>
</evidence>
<proteinExistence type="predicted"/>
<accession>A0A9E5DQY5</accession>
<sequence length="123" mass="12868">MKKIAGIILAVSILVVFASGCTSSDMSTNNSANISNQSSSNVTLQIISNSPWTGDYAYTNGNVQINGTGNASYNLGPNPGHVTVSIENKGNDTLIIQLLQGGSTVQTRSTSENMGVVNIDQKF</sequence>
<evidence type="ECO:0008006" key="4">
    <source>
        <dbReference type="Google" id="ProtNLM"/>
    </source>
</evidence>
<keyword evidence="3" id="KW-1185">Reference proteome</keyword>
<gene>
    <name evidence="2" type="ORF">O3H35_15655</name>
    <name evidence="1" type="ORF">O3H54_12845</name>
</gene>
<dbReference type="Proteomes" id="UP001074446">
    <property type="component" value="Unassembled WGS sequence"/>
</dbReference>
<protein>
    <recommendedName>
        <fullName evidence="4">Lipoprotein</fullName>
    </recommendedName>
</protein>
<dbReference type="RefSeq" id="WP_048080838.1">
    <property type="nucleotide sequence ID" value="NZ_JAPVER010000020.1"/>
</dbReference>
<organism evidence="2">
    <name type="scientific">Methanobacterium veterum</name>
    <dbReference type="NCBI Taxonomy" id="408577"/>
    <lineage>
        <taxon>Archaea</taxon>
        <taxon>Methanobacteriati</taxon>
        <taxon>Methanobacteriota</taxon>
        <taxon>Methanomada group</taxon>
        <taxon>Methanobacteria</taxon>
        <taxon>Methanobacteriales</taxon>
        <taxon>Methanobacteriaceae</taxon>
        <taxon>Methanobacterium</taxon>
    </lineage>
</organism>
<dbReference type="AlphaFoldDB" id="A0A9E5DQY5"/>
<name>A0A9E5DQY5_9EURY</name>
<comment type="caution">
    <text evidence="2">The sequence shown here is derived from an EMBL/GenBank/DDBJ whole genome shotgun (WGS) entry which is preliminary data.</text>
</comment>
<dbReference type="EMBL" id="JAPVER010000020">
    <property type="protein sequence ID" value="MCZ3366771.1"/>
    <property type="molecule type" value="Genomic_DNA"/>
</dbReference>
<evidence type="ECO:0000313" key="1">
    <source>
        <dbReference type="EMBL" id="MCZ3366771.1"/>
    </source>
</evidence>
<evidence type="ECO:0000313" key="3">
    <source>
        <dbReference type="Proteomes" id="UP001068021"/>
    </source>
</evidence>
<dbReference type="PROSITE" id="PS51257">
    <property type="entry name" value="PROKAR_LIPOPROTEIN"/>
    <property type="match status" value="1"/>
</dbReference>
<dbReference type="EMBL" id="JAPVES010000030">
    <property type="protein sequence ID" value="MCZ3374083.1"/>
    <property type="molecule type" value="Genomic_DNA"/>
</dbReference>